<evidence type="ECO:0000313" key="1">
    <source>
        <dbReference type="EMBL" id="MSC50620.1"/>
    </source>
</evidence>
<dbReference type="InterPro" id="IPR003735">
    <property type="entry name" value="Metal_Tscrpt_repr"/>
</dbReference>
<dbReference type="InterPro" id="IPR038390">
    <property type="entry name" value="Metal_Tscrpt_repr_sf"/>
</dbReference>
<evidence type="ECO:0000313" key="10">
    <source>
        <dbReference type="Proteomes" id="UP000260782"/>
    </source>
</evidence>
<evidence type="ECO:0000313" key="12">
    <source>
        <dbReference type="Proteomes" id="UP000462091"/>
    </source>
</evidence>
<dbReference type="Proteomes" id="UP000250550">
    <property type="component" value="Unassembled WGS sequence"/>
</dbReference>
<dbReference type="Proteomes" id="UP000260782">
    <property type="component" value="Unassembled WGS sequence"/>
</dbReference>
<dbReference type="AlphaFoldDB" id="A0A2A6ZWT7"/>
<dbReference type="Pfam" id="PF02583">
    <property type="entry name" value="Trns_repr_metal"/>
    <property type="match status" value="1"/>
</dbReference>
<sequence length="120" mass="13233">MEETKKHCCCCVDTPEADAAADTAVPCCCRHKVRSPEEHKALLNRLNRIEGQVRGIRGMLEKDAYCVDILVQVAAANAALNSFSRELLAQHIGSCVADDLRAGSDEKLEELLRLLPKLMK</sequence>
<reference evidence="2 7" key="1">
    <citation type="journal article" date="2017" name="Front. Microbiol.">
        <title>New Insights into the Diversity of the Genus Faecalibacterium.</title>
        <authorList>
            <person name="Benevides L."/>
            <person name="Burman S."/>
            <person name="Martin R."/>
            <person name="Robert V."/>
            <person name="Thomas M."/>
            <person name="Miquel S."/>
            <person name="Chain F."/>
            <person name="Sokol H."/>
            <person name="Bermudez-Humaran L.G."/>
            <person name="Morrison M."/>
            <person name="Langella P."/>
            <person name="Azevedo V.A."/>
            <person name="Chatel J.M."/>
            <person name="Soares S."/>
        </authorList>
    </citation>
    <scope>NUCLEOTIDE SEQUENCE [LARGE SCALE GENOMIC DNA]</scope>
    <source>
        <strain evidence="2 7">CNCM I 4546</strain>
    </source>
</reference>
<organism evidence="2 7">
    <name type="scientific">Faecalibacterium prausnitzii</name>
    <dbReference type="NCBI Taxonomy" id="853"/>
    <lineage>
        <taxon>Bacteria</taxon>
        <taxon>Bacillati</taxon>
        <taxon>Bacillota</taxon>
        <taxon>Clostridia</taxon>
        <taxon>Eubacteriales</taxon>
        <taxon>Oscillospiraceae</taxon>
        <taxon>Faecalibacterium</taxon>
    </lineage>
</organism>
<evidence type="ECO:0000313" key="4">
    <source>
        <dbReference type="EMBL" id="RCH47743.1"/>
    </source>
</evidence>
<evidence type="ECO:0000313" key="9">
    <source>
        <dbReference type="Proteomes" id="UP000252378"/>
    </source>
</evidence>
<dbReference type="PANTHER" id="PTHR33677:SF3">
    <property type="entry name" value="COPPER-SENSING TRANSCRIPTIONAL REPRESSOR RICR"/>
    <property type="match status" value="1"/>
</dbReference>
<evidence type="ECO:0000313" key="2">
    <source>
        <dbReference type="EMBL" id="PDX71355.1"/>
    </source>
</evidence>
<dbReference type="Gene3D" id="1.20.58.1000">
    <property type="entry name" value="Metal-sensitive repressor, helix protomer"/>
    <property type="match status" value="1"/>
</dbReference>
<dbReference type="GO" id="GO:0046872">
    <property type="term" value="F:metal ion binding"/>
    <property type="evidence" value="ECO:0007669"/>
    <property type="project" value="InterPro"/>
</dbReference>
<evidence type="ECO:0000313" key="5">
    <source>
        <dbReference type="EMBL" id="RGB90410.1"/>
    </source>
</evidence>
<evidence type="ECO:0000313" key="6">
    <source>
        <dbReference type="EMBL" id="RGC02512.1"/>
    </source>
</evidence>
<evidence type="ECO:0000313" key="8">
    <source>
        <dbReference type="Proteomes" id="UP000250550"/>
    </source>
</evidence>
<accession>A0A2A6ZWT7</accession>
<dbReference type="Proteomes" id="UP000462091">
    <property type="component" value="Unassembled WGS sequence"/>
</dbReference>
<reference evidence="10 11" key="4">
    <citation type="submission" date="2018-08" db="EMBL/GenBank/DDBJ databases">
        <title>A genome reference for cultivated species of the human gut microbiota.</title>
        <authorList>
            <person name="Zou Y."/>
            <person name="Xue W."/>
            <person name="Luo G."/>
        </authorList>
    </citation>
    <scope>NUCLEOTIDE SEQUENCE [LARGE SCALE GENOMIC DNA]</scope>
    <source>
        <strain evidence="6 11">AF29-11BH</strain>
        <strain evidence="5 10">AF31-14AC</strain>
    </source>
</reference>
<dbReference type="EMBL" id="QVES01000001">
    <property type="protein sequence ID" value="RGB90410.1"/>
    <property type="molecule type" value="Genomic_DNA"/>
</dbReference>
<name>A0A2A6ZWT7_9FIRM</name>
<evidence type="ECO:0000313" key="7">
    <source>
        <dbReference type="Proteomes" id="UP000219901"/>
    </source>
</evidence>
<reference evidence="4 9" key="3">
    <citation type="submission" date="2018-03" db="EMBL/GenBank/DDBJ databases">
        <title>Complete genome sequencing of Faecalibacterium prausnitzii strains isolated from the human gut.</title>
        <authorList>
            <person name="Fitzgerald B.C."/>
            <person name="Shkoporov A.N."/>
            <person name="Ross P.R."/>
            <person name="Hill C."/>
        </authorList>
    </citation>
    <scope>NUCLEOTIDE SEQUENCE [LARGE SCALE GENOMIC DNA]</scope>
    <source>
        <strain evidence="3 8">APC924/119</strain>
        <strain evidence="4 9">ATCC 27768</strain>
    </source>
</reference>
<evidence type="ECO:0000313" key="11">
    <source>
        <dbReference type="Proteomes" id="UP000260783"/>
    </source>
</evidence>
<gene>
    <name evidence="3" type="ORF">C4N21_00895</name>
    <name evidence="4" type="ORF">C7J97_01700</name>
    <name evidence="2" type="ORF">CGS55_14325</name>
    <name evidence="6" type="ORF">DWZ04_01260</name>
    <name evidence="5" type="ORF">DWZ25_01045</name>
    <name evidence="1" type="ORF">GKE10_01590</name>
</gene>
<protein>
    <submittedName>
        <fullName evidence="1">Metal-sensing transcriptional repressor</fullName>
    </submittedName>
    <submittedName>
        <fullName evidence="2">Protein FrmR</fullName>
    </submittedName>
</protein>
<proteinExistence type="predicted"/>
<dbReference type="Proteomes" id="UP000252378">
    <property type="component" value="Unassembled WGS sequence"/>
</dbReference>
<dbReference type="EMBL" id="PXUP01000002">
    <property type="protein sequence ID" value="RCH47743.1"/>
    <property type="molecule type" value="Genomic_DNA"/>
</dbReference>
<evidence type="ECO:0000313" key="3">
    <source>
        <dbReference type="EMBL" id="RAW67263.1"/>
    </source>
</evidence>
<comment type="caution">
    <text evidence="2">The sequence shown here is derived from an EMBL/GenBank/DDBJ whole genome shotgun (WGS) entry which is preliminary data.</text>
</comment>
<dbReference type="PANTHER" id="PTHR33677">
    <property type="entry name" value="TRANSCRIPTIONAL REPRESSOR FRMR-RELATED"/>
    <property type="match status" value="1"/>
</dbReference>
<reference evidence="2" key="2">
    <citation type="submission" date="2017-07" db="EMBL/GenBank/DDBJ databases">
        <authorList>
            <person name="Sun Z.S."/>
            <person name="Albrecht U."/>
            <person name="Echele G."/>
            <person name="Lee C.C."/>
        </authorList>
    </citation>
    <scope>NUCLEOTIDE SEQUENCE</scope>
    <source>
        <strain evidence="2">CNCM I 4546</strain>
    </source>
</reference>
<dbReference type="EMBL" id="NMTV01000071">
    <property type="protein sequence ID" value="PDX71355.1"/>
    <property type="molecule type" value="Genomic_DNA"/>
</dbReference>
<dbReference type="GO" id="GO:0003677">
    <property type="term" value="F:DNA binding"/>
    <property type="evidence" value="ECO:0007669"/>
    <property type="project" value="InterPro"/>
</dbReference>
<dbReference type="EMBL" id="WKQM01000002">
    <property type="protein sequence ID" value="MSC50620.1"/>
    <property type="molecule type" value="Genomic_DNA"/>
</dbReference>
<dbReference type="GeneID" id="75069025"/>
<dbReference type="Proteomes" id="UP000260783">
    <property type="component" value="Unassembled WGS sequence"/>
</dbReference>
<dbReference type="RefSeq" id="WP_015538454.1">
    <property type="nucleotide sequence ID" value="NZ_BNEV01000014.1"/>
</dbReference>
<dbReference type="GO" id="GO:0045892">
    <property type="term" value="P:negative regulation of DNA-templated transcription"/>
    <property type="evidence" value="ECO:0007669"/>
    <property type="project" value="UniProtKB-ARBA"/>
</dbReference>
<dbReference type="EMBL" id="QVEW01000001">
    <property type="protein sequence ID" value="RGC02512.1"/>
    <property type="molecule type" value="Genomic_DNA"/>
</dbReference>
<dbReference type="EMBL" id="PRLF01000001">
    <property type="protein sequence ID" value="RAW67263.1"/>
    <property type="molecule type" value="Genomic_DNA"/>
</dbReference>
<dbReference type="Proteomes" id="UP000219901">
    <property type="component" value="Unassembled WGS sequence"/>
</dbReference>
<reference evidence="1 12" key="5">
    <citation type="journal article" date="2019" name="Nat. Med.">
        <title>A library of human gut bacterial isolates paired with longitudinal multiomics data enables mechanistic microbiome research.</title>
        <authorList>
            <person name="Poyet M."/>
            <person name="Groussin M."/>
            <person name="Gibbons S.M."/>
            <person name="Avila-Pacheco J."/>
            <person name="Jiang X."/>
            <person name="Kearney S.M."/>
            <person name="Perrotta A.R."/>
            <person name="Berdy B."/>
            <person name="Zhao S."/>
            <person name="Lieberman T.D."/>
            <person name="Swanson P.K."/>
            <person name="Smith M."/>
            <person name="Roesemann S."/>
            <person name="Alexander J.E."/>
            <person name="Rich S.A."/>
            <person name="Livny J."/>
            <person name="Vlamakis H."/>
            <person name="Clish C."/>
            <person name="Bullock K."/>
            <person name="Deik A."/>
            <person name="Scott J."/>
            <person name="Pierce K.A."/>
            <person name="Xavier R.J."/>
            <person name="Alm E.J."/>
        </authorList>
    </citation>
    <scope>NUCLEOTIDE SEQUENCE [LARGE SCALE GENOMIC DNA]</scope>
    <source>
        <strain evidence="1 12">BIOML-B1</strain>
    </source>
</reference>